<organism evidence="1 2">
    <name type="scientific">Mesorhizobium qingshengii</name>
    <dbReference type="NCBI Taxonomy" id="1165689"/>
    <lineage>
        <taxon>Bacteria</taxon>
        <taxon>Pseudomonadati</taxon>
        <taxon>Pseudomonadota</taxon>
        <taxon>Alphaproteobacteria</taxon>
        <taxon>Hyphomicrobiales</taxon>
        <taxon>Phyllobacteriaceae</taxon>
        <taxon>Mesorhizobium</taxon>
    </lineage>
</organism>
<gene>
    <name evidence="1" type="ORF">SAMN02927914_06616</name>
</gene>
<protein>
    <recommendedName>
        <fullName evidence="3">PAAR motif-containing protein</fullName>
    </recommendedName>
</protein>
<evidence type="ECO:0008006" key="3">
    <source>
        <dbReference type="Google" id="ProtNLM"/>
    </source>
</evidence>
<proteinExistence type="predicted"/>
<dbReference type="EMBL" id="FMXM01000047">
    <property type="protein sequence ID" value="SDA99540.1"/>
    <property type="molecule type" value="Genomic_DNA"/>
</dbReference>
<sequence length="111" mass="11204">MPGTVLHTGTIATCPHGGTLNIVAASPRVSVSGMRVAVLTDQGLVAGCVFTLPSGKPQPCVTTRWIAGAKRVLANGQPILINPLAALCLSAEQVPGGPPIIATSQTRVIAT</sequence>
<evidence type="ECO:0000313" key="2">
    <source>
        <dbReference type="Proteomes" id="UP000198588"/>
    </source>
</evidence>
<accession>A0A1G5ZY72</accession>
<dbReference type="STRING" id="1165689.SAMN02927914_06616"/>
<dbReference type="RefSeq" id="WP_038654601.1">
    <property type="nucleotide sequence ID" value="NZ_FMXM01000047.1"/>
</dbReference>
<dbReference type="AlphaFoldDB" id="A0A1G5ZY72"/>
<dbReference type="OrthoDB" id="675629at2"/>
<evidence type="ECO:0000313" key="1">
    <source>
        <dbReference type="EMBL" id="SDA99540.1"/>
    </source>
</evidence>
<name>A0A1G5ZY72_9HYPH</name>
<dbReference type="Proteomes" id="UP000198588">
    <property type="component" value="Unassembled WGS sequence"/>
</dbReference>
<reference evidence="1 2" key="1">
    <citation type="submission" date="2016-10" db="EMBL/GenBank/DDBJ databases">
        <authorList>
            <person name="de Groot N.N."/>
        </authorList>
    </citation>
    <scope>NUCLEOTIDE SEQUENCE [LARGE SCALE GENOMIC DNA]</scope>
    <source>
        <strain evidence="1 2">CGMCC 1.12097</strain>
    </source>
</reference>